<dbReference type="InterPro" id="IPR003594">
    <property type="entry name" value="HATPase_dom"/>
</dbReference>
<gene>
    <name evidence="12" type="ORF">H9624_03255</name>
</gene>
<dbReference type="PANTHER" id="PTHR24421">
    <property type="entry name" value="NITRATE/NITRITE SENSOR PROTEIN NARX-RELATED"/>
    <property type="match status" value="1"/>
</dbReference>
<name>A0ABR8YZ51_9MICO</name>
<dbReference type="EMBL" id="JACSPO010000001">
    <property type="protein sequence ID" value="MBD8061339.1"/>
    <property type="molecule type" value="Genomic_DNA"/>
</dbReference>
<dbReference type="PANTHER" id="PTHR24421:SF10">
    <property type="entry name" value="NITRATE_NITRITE SENSOR PROTEIN NARQ"/>
    <property type="match status" value="1"/>
</dbReference>
<evidence type="ECO:0000256" key="6">
    <source>
        <dbReference type="ARBA" id="ARBA00022777"/>
    </source>
</evidence>
<keyword evidence="3" id="KW-0597">Phosphoprotein</keyword>
<dbReference type="Proteomes" id="UP000661894">
    <property type="component" value="Unassembled WGS sequence"/>
</dbReference>
<protein>
    <recommendedName>
        <fullName evidence="2">histidine kinase</fullName>
        <ecNumber evidence="2">2.7.13.3</ecNumber>
    </recommendedName>
</protein>
<dbReference type="RefSeq" id="WP_251838459.1">
    <property type="nucleotide sequence ID" value="NZ_JACSPO010000001.1"/>
</dbReference>
<keyword evidence="13" id="KW-1185">Reference proteome</keyword>
<keyword evidence="8" id="KW-0902">Two-component regulatory system</keyword>
<dbReference type="Gene3D" id="1.20.5.1930">
    <property type="match status" value="1"/>
</dbReference>
<comment type="caution">
    <text evidence="12">The sequence shown here is derived from an EMBL/GenBank/DDBJ whole genome shotgun (WGS) entry which is preliminary data.</text>
</comment>
<feature type="transmembrane region" description="Helical" evidence="9">
    <location>
        <begin position="160"/>
        <end position="179"/>
    </location>
</feature>
<feature type="transmembrane region" description="Helical" evidence="9">
    <location>
        <begin position="26"/>
        <end position="50"/>
    </location>
</feature>
<organism evidence="12 13">
    <name type="scientific">Oceanitalea stevensii</name>
    <dbReference type="NCBI Taxonomy" id="2763072"/>
    <lineage>
        <taxon>Bacteria</taxon>
        <taxon>Bacillati</taxon>
        <taxon>Actinomycetota</taxon>
        <taxon>Actinomycetes</taxon>
        <taxon>Micrococcales</taxon>
        <taxon>Bogoriellaceae</taxon>
        <taxon>Georgenia</taxon>
    </lineage>
</organism>
<dbReference type="SUPFAM" id="SSF55874">
    <property type="entry name" value="ATPase domain of HSP90 chaperone/DNA topoisomerase II/histidine kinase"/>
    <property type="match status" value="1"/>
</dbReference>
<evidence type="ECO:0000256" key="7">
    <source>
        <dbReference type="ARBA" id="ARBA00022840"/>
    </source>
</evidence>
<dbReference type="InterPro" id="IPR011712">
    <property type="entry name" value="Sig_transdc_His_kin_sub3_dim/P"/>
</dbReference>
<evidence type="ECO:0000256" key="4">
    <source>
        <dbReference type="ARBA" id="ARBA00022679"/>
    </source>
</evidence>
<evidence type="ECO:0000313" key="12">
    <source>
        <dbReference type="EMBL" id="MBD8061339.1"/>
    </source>
</evidence>
<dbReference type="Pfam" id="PF02518">
    <property type="entry name" value="HATPase_c"/>
    <property type="match status" value="1"/>
</dbReference>
<evidence type="ECO:0000313" key="13">
    <source>
        <dbReference type="Proteomes" id="UP000661894"/>
    </source>
</evidence>
<keyword evidence="9" id="KW-0472">Membrane</keyword>
<evidence type="ECO:0000256" key="5">
    <source>
        <dbReference type="ARBA" id="ARBA00022741"/>
    </source>
</evidence>
<feature type="domain" description="Signal transduction histidine kinase subgroup 3 dimerisation and phosphoacceptor" evidence="11">
    <location>
        <begin position="209"/>
        <end position="273"/>
    </location>
</feature>
<keyword evidence="9" id="KW-1133">Transmembrane helix</keyword>
<evidence type="ECO:0000256" key="3">
    <source>
        <dbReference type="ARBA" id="ARBA00022553"/>
    </source>
</evidence>
<feature type="transmembrane region" description="Helical" evidence="9">
    <location>
        <begin position="127"/>
        <end position="148"/>
    </location>
</feature>
<sequence>MDTTPVTSTGTWWDTRLSRFGLHGPLARDTASAVVLAALMLLGVVATLAVVPAQDVPPATVVPWLLVLVVVQCLALSFRRVALAASLVAVVATQLALVALSPELSLRAVAAFVVAATIGTRLPARRALSVAGGAALVEGMGGAVVAVLRGAGADAVVQHVTSALLVWGASVLAGLYLAARREQLWLLQERAARMERERDARVESAIADERARLARELHDVAAHHLSGMVVQAAAVERLVDRDPQAAREGAAWLRDQGRETLDSLRQMVGLLRGDEGDPLSAVPGVSALGDLVRAARELGDDVRVEEVGTPSPLPPLADVSVYRVAQQSLTNARQHAPGAPVKVRVVHEPAGVVLEVDNGPAAPGHTPAAGVRGGTGLAVMRERAALVGGSLEAGPTDDGGWCVRLHVPATESEGGR</sequence>
<evidence type="ECO:0000256" key="2">
    <source>
        <dbReference type="ARBA" id="ARBA00012438"/>
    </source>
</evidence>
<keyword evidence="5" id="KW-0547">Nucleotide-binding</keyword>
<dbReference type="Pfam" id="PF07730">
    <property type="entry name" value="HisKA_3"/>
    <property type="match status" value="1"/>
</dbReference>
<keyword evidence="7" id="KW-0067">ATP-binding</keyword>
<comment type="catalytic activity">
    <reaction evidence="1">
        <text>ATP + protein L-histidine = ADP + protein N-phospho-L-histidine.</text>
        <dbReference type="EC" id="2.7.13.3"/>
    </reaction>
</comment>
<keyword evidence="4" id="KW-0808">Transferase</keyword>
<proteinExistence type="predicted"/>
<evidence type="ECO:0000259" key="11">
    <source>
        <dbReference type="Pfam" id="PF07730"/>
    </source>
</evidence>
<feature type="transmembrane region" description="Helical" evidence="9">
    <location>
        <begin position="56"/>
        <end position="74"/>
    </location>
</feature>
<dbReference type="InterPro" id="IPR050482">
    <property type="entry name" value="Sensor_HK_TwoCompSys"/>
</dbReference>
<evidence type="ECO:0000256" key="1">
    <source>
        <dbReference type="ARBA" id="ARBA00000085"/>
    </source>
</evidence>
<keyword evidence="6 12" id="KW-0418">Kinase</keyword>
<reference evidence="12 13" key="1">
    <citation type="submission" date="2020-08" db="EMBL/GenBank/DDBJ databases">
        <title>A Genomic Blueprint of the Chicken Gut Microbiome.</title>
        <authorList>
            <person name="Gilroy R."/>
            <person name="Ravi A."/>
            <person name="Getino M."/>
            <person name="Pursley I."/>
            <person name="Horton D.L."/>
            <person name="Alikhan N.-F."/>
            <person name="Baker D."/>
            <person name="Gharbi K."/>
            <person name="Hall N."/>
            <person name="Watson M."/>
            <person name="Adriaenssens E.M."/>
            <person name="Foster-Nyarko E."/>
            <person name="Jarju S."/>
            <person name="Secka A."/>
            <person name="Antonio M."/>
            <person name="Oren A."/>
            <person name="Chaudhuri R."/>
            <person name="La Ragione R.M."/>
            <person name="Hildebrand F."/>
            <person name="Pallen M.J."/>
        </authorList>
    </citation>
    <scope>NUCLEOTIDE SEQUENCE [LARGE SCALE GENOMIC DNA]</scope>
    <source>
        <strain evidence="12 13">Sa1BUA1</strain>
    </source>
</reference>
<keyword evidence="9" id="KW-0812">Transmembrane</keyword>
<dbReference type="InterPro" id="IPR036890">
    <property type="entry name" value="HATPase_C_sf"/>
</dbReference>
<evidence type="ECO:0000256" key="8">
    <source>
        <dbReference type="ARBA" id="ARBA00023012"/>
    </source>
</evidence>
<feature type="domain" description="Histidine kinase/HSP90-like ATPase" evidence="10">
    <location>
        <begin position="320"/>
        <end position="410"/>
    </location>
</feature>
<dbReference type="CDD" id="cd16917">
    <property type="entry name" value="HATPase_UhpB-NarQ-NarX-like"/>
    <property type="match status" value="1"/>
</dbReference>
<accession>A0ABR8YZ51</accession>
<dbReference type="GO" id="GO:0016301">
    <property type="term" value="F:kinase activity"/>
    <property type="evidence" value="ECO:0007669"/>
    <property type="project" value="UniProtKB-KW"/>
</dbReference>
<evidence type="ECO:0000256" key="9">
    <source>
        <dbReference type="SAM" id="Phobius"/>
    </source>
</evidence>
<dbReference type="EC" id="2.7.13.3" evidence="2"/>
<dbReference type="Gene3D" id="3.30.565.10">
    <property type="entry name" value="Histidine kinase-like ATPase, C-terminal domain"/>
    <property type="match status" value="1"/>
</dbReference>
<evidence type="ECO:0000259" key="10">
    <source>
        <dbReference type="Pfam" id="PF02518"/>
    </source>
</evidence>
<feature type="transmembrane region" description="Helical" evidence="9">
    <location>
        <begin position="104"/>
        <end position="120"/>
    </location>
</feature>